<evidence type="ECO:0000256" key="4">
    <source>
        <dbReference type="ARBA" id="ARBA00023284"/>
    </source>
</evidence>
<evidence type="ECO:0000313" key="7">
    <source>
        <dbReference type="EMBL" id="QWG09838.1"/>
    </source>
</evidence>
<dbReference type="SUPFAM" id="SSF49464">
    <property type="entry name" value="Carboxypeptidase regulatory domain-like"/>
    <property type="match status" value="1"/>
</dbReference>
<proteinExistence type="predicted"/>
<accession>A0ABX8H1R0</accession>
<dbReference type="PANTHER" id="PTHR42852:SF6">
    <property type="entry name" value="THIOL:DISULFIDE INTERCHANGE PROTEIN DSBE"/>
    <property type="match status" value="1"/>
</dbReference>
<keyword evidence="3" id="KW-1015">Disulfide bond</keyword>
<feature type="domain" description="Thioredoxin" evidence="6">
    <location>
        <begin position="724"/>
        <end position="873"/>
    </location>
</feature>
<evidence type="ECO:0000256" key="3">
    <source>
        <dbReference type="ARBA" id="ARBA00023157"/>
    </source>
</evidence>
<dbReference type="CDD" id="cd02966">
    <property type="entry name" value="TlpA_like_family"/>
    <property type="match status" value="1"/>
</dbReference>
<dbReference type="Proteomes" id="UP000682802">
    <property type="component" value="Chromosome 2"/>
</dbReference>
<organism evidence="7 8">
    <name type="scientific">Flammeovirga kamogawensis</name>
    <dbReference type="NCBI Taxonomy" id="373891"/>
    <lineage>
        <taxon>Bacteria</taxon>
        <taxon>Pseudomonadati</taxon>
        <taxon>Bacteroidota</taxon>
        <taxon>Cytophagia</taxon>
        <taxon>Cytophagales</taxon>
        <taxon>Flammeovirgaceae</taxon>
        <taxon>Flammeovirga</taxon>
    </lineage>
</organism>
<keyword evidence="4" id="KW-0676">Redox-active center</keyword>
<feature type="signal peptide" evidence="5">
    <location>
        <begin position="1"/>
        <end position="18"/>
    </location>
</feature>
<name>A0ABX8H1R0_9BACT</name>
<keyword evidence="5" id="KW-0732">Signal</keyword>
<sequence length="873" mass="102336">MKLITFFSLLFISLYSNAQNIKGTVVSLTTKEAVPYANIILKNNHLGGYSKDDGSFIIPINKEQLQDSLLISCIGFTSKVIPIKKLSFLITNKIFLEPRATELDMVHVTSKMPTVKEIIRKSTSKFKKDFREKAYLGEFYYAENKFIDNEFVSGLEGVGDIYFEQYQSSMPNYSTHQGLNKLLFDELRANKDHNWNFDPSWDLSNLDKGALKTYNKYDILAFHKRQFTDFNFLQSKLLLKYNFSFIRNSPLIKTSDYTYNLLDIENRNNEPVYVIEYHSKNDKTEGKIYIRENFEVLSITSSNFEIKHKKNYLPFITPNYQNKKESKGCVQFGYVGKKNYTQKVDYQVNYDDPKKDITYKGTLEITNFSTVECFQLRAANMFRSTDASALLIDSFAPYAKGSGSFWAFRSIKSTTYSENINRKEIGSKSLNERYTPYVAERYSLLDYDKDDLQPRIKRDYFTYKKSRDLLKRSTYGDLRITDNSKNKKVLKHEFDSMFLMSNYKHQYFTVSKEIMDSLDYHYSFLKQLEEGSEILNNLDYHTDYLASCNLNKAVTKNMADTLFAYKEKLSERYLKESKGNIIALWLESNTMYTEYFPDSIRLNNPNHIFNALQQFDLNDTTMYTSPVLAQYIAELIFTQITVIEDEFTPLEGTKLMQKSNSDVERFQAINTKYIKNRSLQEKVLFEYVKEYVFYDDTLSNQNFNYYVHQFDETYQNSDYSRELAVLSKNRKGFNQQKLPNKFTLLDPNLDEVIRSFNKGIYIIDFWASWCGPCVKSMKEDYPEILEKYNSEKVNFVFISFDQEISKWTAFIEKNPLENTAQFRVLDADVTKLSEKLNIQGYPTQLIVKDGVIIKRITGANSYQLEETLKQLIN</sequence>
<evidence type="ECO:0000256" key="2">
    <source>
        <dbReference type="ARBA" id="ARBA00022748"/>
    </source>
</evidence>
<dbReference type="InterPro" id="IPR008969">
    <property type="entry name" value="CarboxyPept-like_regulatory"/>
</dbReference>
<gene>
    <name evidence="7" type="ORF">KM029_19350</name>
</gene>
<evidence type="ECO:0000256" key="5">
    <source>
        <dbReference type="SAM" id="SignalP"/>
    </source>
</evidence>
<comment type="subcellular location">
    <subcellularLocation>
        <location evidence="1">Cell envelope</location>
    </subcellularLocation>
</comment>
<reference evidence="7 8" key="1">
    <citation type="submission" date="2021-05" db="EMBL/GenBank/DDBJ databases">
        <title>Comparative genomic studies on the polysaccharide-degrading batcterial strains of the Flammeovirga genus.</title>
        <authorList>
            <person name="Zewei F."/>
            <person name="Zheng Z."/>
            <person name="Yu L."/>
            <person name="Ruyue G."/>
            <person name="Yanhong M."/>
            <person name="Yuanyuan C."/>
            <person name="Jingyan G."/>
            <person name="Wenjun H."/>
        </authorList>
    </citation>
    <scope>NUCLEOTIDE SEQUENCE [LARGE SCALE GENOMIC DNA]</scope>
    <source>
        <strain evidence="7 8">YS10</strain>
    </source>
</reference>
<dbReference type="SUPFAM" id="SSF52833">
    <property type="entry name" value="Thioredoxin-like"/>
    <property type="match status" value="1"/>
</dbReference>
<evidence type="ECO:0000259" key="6">
    <source>
        <dbReference type="PROSITE" id="PS51352"/>
    </source>
</evidence>
<protein>
    <submittedName>
        <fullName evidence="7">Carboxypeptidase-like regulatory domain-containing protein</fullName>
    </submittedName>
</protein>
<evidence type="ECO:0000313" key="8">
    <source>
        <dbReference type="Proteomes" id="UP000682802"/>
    </source>
</evidence>
<dbReference type="InterPro" id="IPR050553">
    <property type="entry name" value="Thioredoxin_ResA/DsbE_sf"/>
</dbReference>
<dbReference type="RefSeq" id="WP_144076501.1">
    <property type="nucleotide sequence ID" value="NZ_CP076129.1"/>
</dbReference>
<dbReference type="PROSITE" id="PS51352">
    <property type="entry name" value="THIOREDOXIN_2"/>
    <property type="match status" value="1"/>
</dbReference>
<dbReference type="Pfam" id="PF13715">
    <property type="entry name" value="CarbopepD_reg_2"/>
    <property type="match status" value="1"/>
</dbReference>
<dbReference type="Gene3D" id="3.40.30.10">
    <property type="entry name" value="Glutaredoxin"/>
    <property type="match status" value="1"/>
</dbReference>
<keyword evidence="2" id="KW-0201">Cytochrome c-type biogenesis</keyword>
<dbReference type="InterPro" id="IPR036249">
    <property type="entry name" value="Thioredoxin-like_sf"/>
</dbReference>
<keyword evidence="8" id="KW-1185">Reference proteome</keyword>
<evidence type="ECO:0000256" key="1">
    <source>
        <dbReference type="ARBA" id="ARBA00004196"/>
    </source>
</evidence>
<dbReference type="Pfam" id="PF13905">
    <property type="entry name" value="Thioredoxin_8"/>
    <property type="match status" value="1"/>
</dbReference>
<dbReference type="InterPro" id="IPR013766">
    <property type="entry name" value="Thioredoxin_domain"/>
</dbReference>
<feature type="chain" id="PRO_5046327257" evidence="5">
    <location>
        <begin position="19"/>
        <end position="873"/>
    </location>
</feature>
<dbReference type="InterPro" id="IPR012336">
    <property type="entry name" value="Thioredoxin-like_fold"/>
</dbReference>
<dbReference type="EMBL" id="CP076129">
    <property type="protein sequence ID" value="QWG09838.1"/>
    <property type="molecule type" value="Genomic_DNA"/>
</dbReference>
<dbReference type="PANTHER" id="PTHR42852">
    <property type="entry name" value="THIOL:DISULFIDE INTERCHANGE PROTEIN DSBE"/>
    <property type="match status" value="1"/>
</dbReference>